<dbReference type="Pfam" id="PF23632">
    <property type="entry name" value="SAP_RNF34_RFFL"/>
    <property type="match status" value="1"/>
</dbReference>
<keyword evidence="2 4" id="KW-0863">Zinc-finger</keyword>
<accession>A0A7R9HVY3</accession>
<dbReference type="PANTHER" id="PTHR14879">
    <property type="entry name" value="CASPASE REGULATOR, RING FINGER DOMAIN-CONTAINING"/>
    <property type="match status" value="1"/>
</dbReference>
<dbReference type="AlphaFoldDB" id="A0A7R9HVY3"/>
<reference evidence="7" key="1">
    <citation type="submission" date="2020-11" db="EMBL/GenBank/DDBJ databases">
        <authorList>
            <person name="Tran Van P."/>
        </authorList>
    </citation>
    <scope>NUCLEOTIDE SEQUENCE</scope>
</reference>
<evidence type="ECO:0000256" key="5">
    <source>
        <dbReference type="SAM" id="MobiDB-lite"/>
    </source>
</evidence>
<dbReference type="GO" id="GO:1902042">
    <property type="term" value="P:negative regulation of extrinsic apoptotic signaling pathway via death domain receptors"/>
    <property type="evidence" value="ECO:0007669"/>
    <property type="project" value="TreeGrafter"/>
</dbReference>
<dbReference type="GO" id="GO:0070936">
    <property type="term" value="P:protein K48-linked ubiquitination"/>
    <property type="evidence" value="ECO:0007669"/>
    <property type="project" value="TreeGrafter"/>
</dbReference>
<dbReference type="PROSITE" id="PS50089">
    <property type="entry name" value="ZF_RING_2"/>
    <property type="match status" value="1"/>
</dbReference>
<dbReference type="GO" id="GO:0005737">
    <property type="term" value="C:cytoplasm"/>
    <property type="evidence" value="ECO:0007669"/>
    <property type="project" value="TreeGrafter"/>
</dbReference>
<dbReference type="InterPro" id="IPR036361">
    <property type="entry name" value="SAP_dom_sf"/>
</dbReference>
<dbReference type="Gene3D" id="1.10.720.140">
    <property type="match status" value="1"/>
</dbReference>
<evidence type="ECO:0000313" key="7">
    <source>
        <dbReference type="EMBL" id="CAD7437582.1"/>
    </source>
</evidence>
<dbReference type="PANTHER" id="PTHR14879:SF15">
    <property type="entry name" value="E3 UBIQUITIN-PROTEIN LIGASE RIFIFYLIN-LIKE PROTEIN"/>
    <property type="match status" value="1"/>
</dbReference>
<name>A0A7R9HVY3_9NEOP</name>
<dbReference type="Gene3D" id="3.30.40.10">
    <property type="entry name" value="Zinc/RING finger domain, C3HC4 (zinc finger)"/>
    <property type="match status" value="1"/>
</dbReference>
<evidence type="ECO:0000256" key="3">
    <source>
        <dbReference type="ARBA" id="ARBA00022833"/>
    </source>
</evidence>
<dbReference type="GO" id="GO:0008270">
    <property type="term" value="F:zinc ion binding"/>
    <property type="evidence" value="ECO:0007669"/>
    <property type="project" value="UniProtKB-KW"/>
</dbReference>
<sequence>MLPRTCYSAVCDRDEEQGYFGPVPTLPEFMAGVFCRSNSVNSEQRSSTMGCEECSIKFTVFKRKKQCGVCQQYYCRDCLGHTDNNGSTTSLMARFSDKKLKCSRCKVLTARPLIRSELQQLRVKDLQQYLTSQHVSTRGCVEKDDLVNLLIRHVAVSSNRRETNPYSEPTFPGRAQPASTTAPPVSRSTPTQPAPSSNPLSSSPAHVGSESEAEYDVSSPTDSEVDSFVMVDGNVFLRAGVDLEITEMSETSGDGTLSDQGVEPLVTEVEELVGNNTVDSLPIIDEDLVMSDLSESSRNKDLSIQIPTVMCLADISAPSELETLSSKQLKELLVRNRVDFRGCCEKPELVEKAARLWNENTQARKGTVEYNSVCLAELEKLDMDELCKVCMDAPVECVMLECGHMATCTNCGKQLSECPICRQYVVRVVRIFKA</sequence>
<evidence type="ECO:0000259" key="6">
    <source>
        <dbReference type="PROSITE" id="PS50089"/>
    </source>
</evidence>
<dbReference type="InterPro" id="IPR051728">
    <property type="entry name" value="RING-FYVE_E3_ubiquitin-ligase"/>
</dbReference>
<gene>
    <name evidence="7" type="ORF">TBIB3V08_LOCUS190</name>
</gene>
<dbReference type="SUPFAM" id="SSF68906">
    <property type="entry name" value="SAP domain"/>
    <property type="match status" value="1"/>
</dbReference>
<keyword evidence="3" id="KW-0862">Zinc</keyword>
<feature type="compositionally biased region" description="Low complexity" evidence="5">
    <location>
        <begin position="194"/>
        <end position="205"/>
    </location>
</feature>
<dbReference type="InterPro" id="IPR011011">
    <property type="entry name" value="Znf_FYVE_PHD"/>
</dbReference>
<keyword evidence="2 4" id="KW-0479">Metal-binding</keyword>
<evidence type="ECO:0000256" key="2">
    <source>
        <dbReference type="ARBA" id="ARBA00022771"/>
    </source>
</evidence>
<dbReference type="GO" id="GO:0043161">
    <property type="term" value="P:proteasome-mediated ubiquitin-dependent protein catabolic process"/>
    <property type="evidence" value="ECO:0007669"/>
    <property type="project" value="TreeGrafter"/>
</dbReference>
<dbReference type="SMART" id="SM00184">
    <property type="entry name" value="RING"/>
    <property type="match status" value="2"/>
</dbReference>
<feature type="compositionally biased region" description="Polar residues" evidence="5">
    <location>
        <begin position="177"/>
        <end position="191"/>
    </location>
</feature>
<dbReference type="CDD" id="cd16500">
    <property type="entry name" value="RING-HC_CARP"/>
    <property type="match status" value="1"/>
</dbReference>
<evidence type="ECO:0000256" key="4">
    <source>
        <dbReference type="PROSITE-ProRule" id="PRU00175"/>
    </source>
</evidence>
<feature type="region of interest" description="Disordered" evidence="5">
    <location>
        <begin position="159"/>
        <end position="224"/>
    </location>
</feature>
<dbReference type="InterPro" id="IPR013083">
    <property type="entry name" value="Znf_RING/FYVE/PHD"/>
</dbReference>
<dbReference type="SUPFAM" id="SSF57850">
    <property type="entry name" value="RING/U-box"/>
    <property type="match status" value="1"/>
</dbReference>
<proteinExistence type="predicted"/>
<dbReference type="Pfam" id="PF13920">
    <property type="entry name" value="zf-C3HC4_3"/>
    <property type="match status" value="1"/>
</dbReference>
<dbReference type="InterPro" id="IPR001841">
    <property type="entry name" value="Znf_RING"/>
</dbReference>
<dbReference type="SUPFAM" id="SSF57903">
    <property type="entry name" value="FYVE/PHD zinc finger"/>
    <property type="match status" value="1"/>
</dbReference>
<evidence type="ECO:0000256" key="1">
    <source>
        <dbReference type="ARBA" id="ARBA00004202"/>
    </source>
</evidence>
<dbReference type="InterPro" id="IPR057299">
    <property type="entry name" value="RNF34_RFFL_SAP"/>
</dbReference>
<protein>
    <recommendedName>
        <fullName evidence="6">RING-type domain-containing protein</fullName>
    </recommendedName>
</protein>
<comment type="subcellular location">
    <subcellularLocation>
        <location evidence="1">Cell membrane</location>
        <topology evidence="1">Peripheral membrane protein</topology>
    </subcellularLocation>
</comment>
<feature type="domain" description="RING-type" evidence="6">
    <location>
        <begin position="387"/>
        <end position="422"/>
    </location>
</feature>
<organism evidence="7">
    <name type="scientific">Timema bartmani</name>
    <dbReference type="NCBI Taxonomy" id="61472"/>
    <lineage>
        <taxon>Eukaryota</taxon>
        <taxon>Metazoa</taxon>
        <taxon>Ecdysozoa</taxon>
        <taxon>Arthropoda</taxon>
        <taxon>Hexapoda</taxon>
        <taxon>Insecta</taxon>
        <taxon>Pterygota</taxon>
        <taxon>Neoptera</taxon>
        <taxon>Polyneoptera</taxon>
        <taxon>Phasmatodea</taxon>
        <taxon>Timematodea</taxon>
        <taxon>Timematoidea</taxon>
        <taxon>Timematidae</taxon>
        <taxon>Timema</taxon>
    </lineage>
</organism>
<dbReference type="GO" id="GO:0005886">
    <property type="term" value="C:plasma membrane"/>
    <property type="evidence" value="ECO:0007669"/>
    <property type="project" value="UniProtKB-SubCell"/>
</dbReference>
<dbReference type="Pfam" id="PF22968">
    <property type="entry name" value="RNF34L-like_3rd"/>
    <property type="match status" value="1"/>
</dbReference>
<dbReference type="EMBL" id="OD564288">
    <property type="protein sequence ID" value="CAD7437582.1"/>
    <property type="molecule type" value="Genomic_DNA"/>
</dbReference>
<dbReference type="FunFam" id="3.30.40.10:FF:000110">
    <property type="entry name" value="E3 ubiquitin-protein ligase RNF34 isoform X1"/>
    <property type="match status" value="1"/>
</dbReference>
<dbReference type="InterPro" id="IPR055111">
    <property type="entry name" value="RNF34_RFFL_HeH"/>
</dbReference>
<dbReference type="GO" id="GO:0061630">
    <property type="term" value="F:ubiquitin protein ligase activity"/>
    <property type="evidence" value="ECO:0007669"/>
    <property type="project" value="TreeGrafter"/>
</dbReference>